<dbReference type="Gene3D" id="3.30.360.10">
    <property type="entry name" value="Dihydrodipicolinate Reductase, domain 2"/>
    <property type="match status" value="1"/>
</dbReference>
<dbReference type="InterPro" id="IPR050463">
    <property type="entry name" value="Gfo/Idh/MocA_oxidrdct_glycsds"/>
</dbReference>
<keyword evidence="5" id="KW-1185">Reference proteome</keyword>
<dbReference type="InterPro" id="IPR000683">
    <property type="entry name" value="Gfo/Idh/MocA-like_OxRdtase_N"/>
</dbReference>
<dbReference type="GO" id="GO:0033712">
    <property type="term" value="F:1,5-anhydro-D-fructose reductase (1,5-anhydro-D-mannitol-forming) activity"/>
    <property type="evidence" value="ECO:0007669"/>
    <property type="project" value="UniProtKB-EC"/>
</dbReference>
<evidence type="ECO:0000259" key="3">
    <source>
        <dbReference type="Pfam" id="PF22725"/>
    </source>
</evidence>
<name>A0A344UYB0_9ACTN</name>
<dbReference type="PANTHER" id="PTHR43818:SF11">
    <property type="entry name" value="BCDNA.GH03377"/>
    <property type="match status" value="1"/>
</dbReference>
<dbReference type="Pfam" id="PF01408">
    <property type="entry name" value="GFO_IDH_MocA"/>
    <property type="match status" value="1"/>
</dbReference>
<keyword evidence="1 4" id="KW-0560">Oxidoreductase</keyword>
<accession>A0A344UYB0</accession>
<dbReference type="EMBL" id="CP025198">
    <property type="protein sequence ID" value="AXE40258.1"/>
    <property type="molecule type" value="Genomic_DNA"/>
</dbReference>
<protein>
    <submittedName>
        <fullName evidence="4">1,5-anhydro-D-fructose reductase</fullName>
        <ecNumber evidence="4">1.1.1.292</ecNumber>
    </submittedName>
</protein>
<dbReference type="Gene3D" id="3.40.50.720">
    <property type="entry name" value="NAD(P)-binding Rossmann-like Domain"/>
    <property type="match status" value="1"/>
</dbReference>
<evidence type="ECO:0000256" key="1">
    <source>
        <dbReference type="ARBA" id="ARBA00023002"/>
    </source>
</evidence>
<dbReference type="Proteomes" id="UP000251995">
    <property type="component" value="Chromosome"/>
</dbReference>
<dbReference type="SUPFAM" id="SSF51735">
    <property type="entry name" value="NAD(P)-binding Rossmann-fold domains"/>
    <property type="match status" value="1"/>
</dbReference>
<proteinExistence type="predicted"/>
<reference evidence="4 5" key="1">
    <citation type="submission" date="2017-12" db="EMBL/GenBank/DDBJ databases">
        <title>The whole genome sequence of the Acidipropionibacterium virtanenii sp. nov. type strain JS278.</title>
        <authorList>
            <person name="Laine P."/>
            <person name="Deptula P."/>
            <person name="Varmanen P."/>
            <person name="Auvinen P."/>
        </authorList>
    </citation>
    <scope>NUCLEOTIDE SEQUENCE [LARGE SCALE GENOMIC DNA]</scope>
    <source>
        <strain evidence="4 5">JS278</strain>
    </source>
</reference>
<evidence type="ECO:0000259" key="2">
    <source>
        <dbReference type="Pfam" id="PF01408"/>
    </source>
</evidence>
<evidence type="ECO:0000313" key="4">
    <source>
        <dbReference type="EMBL" id="AXE40258.1"/>
    </source>
</evidence>
<dbReference type="EC" id="1.1.1.292" evidence="4"/>
<sequence length="397" mass="43088">MEPMGVGVIGTGDISDVYLANLNKYPQVVRLVAAQNRTRAKAERQAARYGIGRVHDTVEELVADPEVELVLNLTTPDAHAAINDAALAAGRHVYSEKPLATTTQDARRTLDHAHDLGLRLGCAPDTWLGGRAQTMREIIDSGQVGEITAGVATIVYPGLEWFHPSPFQSYRADVGPLADIGIYYVSVLVSLLGPVRQVAAMGKRTFDERTAHYGPIAGRPIPVEVETHVSASLLFESGAIVTLLVSTDVPDSQLPRLELYGTSGTLCMPEAEPMAGPNIFGGPLWIRTLDEARFKDIPRPDPMPWTAAENHHRFNETDFGADPSVPRINSRGIGLVDEVLAIAEGRPMRCSGELAHHVLDVIESIYTSSRRRLFVDVASSCRRPAPLPADFPDSEPV</sequence>
<dbReference type="AlphaFoldDB" id="A0A344UYB0"/>
<dbReference type="OrthoDB" id="9776544at2"/>
<gene>
    <name evidence="4" type="primary">afr_5</name>
    <name evidence="4" type="ORF">JS278_03124</name>
</gene>
<dbReference type="PANTHER" id="PTHR43818">
    <property type="entry name" value="BCDNA.GH03377"/>
    <property type="match status" value="1"/>
</dbReference>
<dbReference type="GO" id="GO:0000166">
    <property type="term" value="F:nucleotide binding"/>
    <property type="evidence" value="ECO:0007669"/>
    <property type="project" value="InterPro"/>
</dbReference>
<dbReference type="SUPFAM" id="SSF55347">
    <property type="entry name" value="Glyceraldehyde-3-phosphate dehydrogenase-like, C-terminal domain"/>
    <property type="match status" value="1"/>
</dbReference>
<organism evidence="4 5">
    <name type="scientific">Acidipropionibacterium virtanenii</name>
    <dbReference type="NCBI Taxonomy" id="2057246"/>
    <lineage>
        <taxon>Bacteria</taxon>
        <taxon>Bacillati</taxon>
        <taxon>Actinomycetota</taxon>
        <taxon>Actinomycetes</taxon>
        <taxon>Propionibacteriales</taxon>
        <taxon>Propionibacteriaceae</taxon>
        <taxon>Acidipropionibacterium</taxon>
    </lineage>
</organism>
<dbReference type="InterPro" id="IPR036291">
    <property type="entry name" value="NAD(P)-bd_dom_sf"/>
</dbReference>
<feature type="domain" description="GFO/IDH/MocA-like oxidoreductase" evidence="3">
    <location>
        <begin position="133"/>
        <end position="266"/>
    </location>
</feature>
<evidence type="ECO:0000313" key="5">
    <source>
        <dbReference type="Proteomes" id="UP000251995"/>
    </source>
</evidence>
<dbReference type="Pfam" id="PF22725">
    <property type="entry name" value="GFO_IDH_MocA_C3"/>
    <property type="match status" value="1"/>
</dbReference>
<dbReference type="InterPro" id="IPR055170">
    <property type="entry name" value="GFO_IDH_MocA-like_dom"/>
</dbReference>
<dbReference type="KEGG" id="acij:JS278_03124"/>
<feature type="domain" description="Gfo/Idh/MocA-like oxidoreductase N-terminal" evidence="2">
    <location>
        <begin position="5"/>
        <end position="120"/>
    </location>
</feature>